<comment type="caution">
    <text evidence="2">The sequence shown here is derived from an EMBL/GenBank/DDBJ whole genome shotgun (WGS) entry which is preliminary data.</text>
</comment>
<dbReference type="CDD" id="cd04179">
    <property type="entry name" value="DPM_DPG-synthase_like"/>
    <property type="match status" value="1"/>
</dbReference>
<dbReference type="PANTHER" id="PTHR48090:SF7">
    <property type="entry name" value="RFBJ PROTEIN"/>
    <property type="match status" value="1"/>
</dbReference>
<dbReference type="InterPro" id="IPR050256">
    <property type="entry name" value="Glycosyltransferase_2"/>
</dbReference>
<feature type="domain" description="Glycosyltransferase 2-like" evidence="1">
    <location>
        <begin position="4"/>
        <end position="174"/>
    </location>
</feature>
<dbReference type="InterPro" id="IPR001173">
    <property type="entry name" value="Glyco_trans_2-like"/>
</dbReference>
<dbReference type="SUPFAM" id="SSF53448">
    <property type="entry name" value="Nucleotide-diphospho-sugar transferases"/>
    <property type="match status" value="1"/>
</dbReference>
<protein>
    <recommendedName>
        <fullName evidence="1">Glycosyltransferase 2-like domain-containing protein</fullName>
    </recommendedName>
</protein>
<sequence>MTVCIIIPMYNEERMAARCLQTLLPFIRDLPETDVVVINDGSSDATAQVVQPFTRDASANVYLLHHEHNQGYGAALKTGVRFAVDGDYDYVLFMDSDLTNHPKYLSRFYEKMHEGYDYIKATRYSYGGGTDGIPLKAYIISRIGNMIARHLFGVPLHDVTNGFRAVRTSLLRDLDLQERGFAIIMEELYDVSALKPRFAEVPYVLTSRRREDGASSFPYTSQTIKTYLSYAFRRAKDRAFGRTRVATRASQNNVPMLRE</sequence>
<evidence type="ECO:0000313" key="2">
    <source>
        <dbReference type="EMBL" id="OGL89779.1"/>
    </source>
</evidence>
<name>A0A1F7VH17_9BACT</name>
<dbReference type="Proteomes" id="UP000177574">
    <property type="component" value="Unassembled WGS sequence"/>
</dbReference>
<dbReference type="Gene3D" id="3.90.550.10">
    <property type="entry name" value="Spore Coat Polysaccharide Biosynthesis Protein SpsA, Chain A"/>
    <property type="match status" value="1"/>
</dbReference>
<evidence type="ECO:0000259" key="1">
    <source>
        <dbReference type="Pfam" id="PF00535"/>
    </source>
</evidence>
<reference evidence="2 3" key="1">
    <citation type="journal article" date="2016" name="Nat. Commun.">
        <title>Thousands of microbial genomes shed light on interconnected biogeochemical processes in an aquifer system.</title>
        <authorList>
            <person name="Anantharaman K."/>
            <person name="Brown C.T."/>
            <person name="Hug L.A."/>
            <person name="Sharon I."/>
            <person name="Castelle C.J."/>
            <person name="Probst A.J."/>
            <person name="Thomas B.C."/>
            <person name="Singh A."/>
            <person name="Wilkins M.J."/>
            <person name="Karaoz U."/>
            <person name="Brodie E.L."/>
            <person name="Williams K.H."/>
            <person name="Hubbard S.S."/>
            <person name="Banfield J.F."/>
        </authorList>
    </citation>
    <scope>NUCLEOTIDE SEQUENCE [LARGE SCALE GENOMIC DNA]</scope>
</reference>
<dbReference type="EMBL" id="MGET01000025">
    <property type="protein sequence ID" value="OGL89779.1"/>
    <property type="molecule type" value="Genomic_DNA"/>
</dbReference>
<gene>
    <name evidence="2" type="ORF">A3I45_04160</name>
</gene>
<accession>A0A1F7VH17</accession>
<dbReference type="Pfam" id="PF00535">
    <property type="entry name" value="Glycos_transf_2"/>
    <property type="match status" value="1"/>
</dbReference>
<evidence type="ECO:0000313" key="3">
    <source>
        <dbReference type="Proteomes" id="UP000177574"/>
    </source>
</evidence>
<dbReference type="PANTHER" id="PTHR48090">
    <property type="entry name" value="UNDECAPRENYL-PHOSPHATE 4-DEOXY-4-FORMAMIDO-L-ARABINOSE TRANSFERASE-RELATED"/>
    <property type="match status" value="1"/>
</dbReference>
<dbReference type="InterPro" id="IPR029044">
    <property type="entry name" value="Nucleotide-diphossugar_trans"/>
</dbReference>
<proteinExistence type="predicted"/>
<organism evidence="2 3">
    <name type="scientific">Candidatus Uhrbacteria bacterium RIFCSPLOWO2_02_FULL_53_10</name>
    <dbReference type="NCBI Taxonomy" id="1802411"/>
    <lineage>
        <taxon>Bacteria</taxon>
        <taxon>Candidatus Uhriibacteriota</taxon>
    </lineage>
</organism>
<dbReference type="AlphaFoldDB" id="A0A1F7VH17"/>